<comment type="caution">
    <text evidence="16">The sequence shown here is derived from an EMBL/GenBank/DDBJ whole genome shotgun (WGS) entry which is preliminary data.</text>
</comment>
<organism evidence="16 17">
    <name type="scientific">Caulobacter vibrioides OR37</name>
    <dbReference type="NCBI Taxonomy" id="1292034"/>
    <lineage>
        <taxon>Bacteria</taxon>
        <taxon>Pseudomonadati</taxon>
        <taxon>Pseudomonadota</taxon>
        <taxon>Alphaproteobacteria</taxon>
        <taxon>Caulobacterales</taxon>
        <taxon>Caulobacteraceae</taxon>
        <taxon>Caulobacter</taxon>
    </lineage>
</organism>
<dbReference type="OrthoDB" id="9790352at2"/>
<keyword evidence="17" id="KW-1185">Reference proteome</keyword>
<dbReference type="eggNOG" id="COG0289">
    <property type="taxonomic scope" value="Bacteria"/>
</dbReference>
<dbReference type="Pfam" id="PF01113">
    <property type="entry name" value="DapB_N"/>
    <property type="match status" value="1"/>
</dbReference>
<dbReference type="GO" id="GO:0009089">
    <property type="term" value="P:lysine biosynthetic process via diaminopimelate"/>
    <property type="evidence" value="ECO:0007669"/>
    <property type="project" value="UniProtKB-UniRule"/>
</dbReference>
<comment type="subcellular location">
    <subcellularLocation>
        <location evidence="13">Cytoplasm</location>
    </subcellularLocation>
</comment>
<dbReference type="RefSeq" id="WP_004617977.1">
    <property type="nucleotide sequence ID" value="NZ_APMP01000007.1"/>
</dbReference>
<dbReference type="InterPro" id="IPR000846">
    <property type="entry name" value="DapB_N"/>
</dbReference>
<dbReference type="InterPro" id="IPR023940">
    <property type="entry name" value="DHDPR_bac"/>
</dbReference>
<evidence type="ECO:0000259" key="14">
    <source>
        <dbReference type="Pfam" id="PF01113"/>
    </source>
</evidence>
<gene>
    <name evidence="13" type="primary">dapB</name>
    <name evidence="16" type="ORF">OR37_01614</name>
</gene>
<comment type="similarity">
    <text evidence="1 13">Belongs to the DapB family.</text>
</comment>
<sequence length="261" mass="27000">MSLPVKIAIAGAEGRMGKAVALALEGRADAAVVARFDRPGAEGGYLVSRDQALEIAEAVIDFTLPEASVQLAEAAARRGGPALVIGSTGFSDEQLVRLEEASKTIAIVRSGNYSLGVNMLMGLVRQAAAALPAEDWDIEVFEAHHKRKIDAPSGTALMLGEAAAEGRGVDLAKVADRGRDGVTGPRVEGAIGFSVVRGGGIIGEHSVIFAGESETLTLAHSAIDRGLFARGAIAAAVWVKAKPPGLYDMQDVLGFSRSDVS</sequence>
<dbReference type="EMBL" id="APMP01000007">
    <property type="protein sequence ID" value="ENZ82347.1"/>
    <property type="molecule type" value="Genomic_DNA"/>
</dbReference>
<dbReference type="NCBIfam" id="TIGR00036">
    <property type="entry name" value="dapB"/>
    <property type="match status" value="1"/>
</dbReference>
<evidence type="ECO:0000256" key="12">
    <source>
        <dbReference type="ARBA" id="ARBA00049396"/>
    </source>
</evidence>
<evidence type="ECO:0000256" key="2">
    <source>
        <dbReference type="ARBA" id="ARBA00022490"/>
    </source>
</evidence>
<dbReference type="AlphaFoldDB" id="R0EMP0"/>
<keyword evidence="3 13" id="KW-0028">Amino-acid biosynthesis</keyword>
<accession>R0EMP0</accession>
<dbReference type="Pfam" id="PF05173">
    <property type="entry name" value="DapB_C"/>
    <property type="match status" value="1"/>
</dbReference>
<reference evidence="16 17" key="1">
    <citation type="journal article" date="2013" name="Genome Announc.">
        <title>Draft Genome Sequence for Caulobacter sp. Strain OR37, a Bacterium Tolerant to Heavy Metals.</title>
        <authorList>
            <person name="Utturkar S.M."/>
            <person name="Bollmann A."/>
            <person name="Brzoska R.M."/>
            <person name="Klingeman D.M."/>
            <person name="Epstein S.E."/>
            <person name="Palumbo A.V."/>
            <person name="Brown S.D."/>
        </authorList>
    </citation>
    <scope>NUCLEOTIDE SEQUENCE [LARGE SCALE GENOMIC DNA]</scope>
    <source>
        <strain evidence="16 17">OR37</strain>
    </source>
</reference>
<feature type="binding site" evidence="13">
    <location>
        <position position="37"/>
    </location>
    <ligand>
        <name>NAD(+)</name>
        <dbReference type="ChEBI" id="CHEBI:57540"/>
    </ligand>
</feature>
<feature type="binding site" evidence="13">
    <location>
        <begin position="110"/>
        <end position="113"/>
    </location>
    <ligand>
        <name>NAD(+)</name>
        <dbReference type="ChEBI" id="CHEBI:57540"/>
    </ligand>
</feature>
<evidence type="ECO:0000256" key="9">
    <source>
        <dbReference type="ARBA" id="ARBA00037922"/>
    </source>
</evidence>
<dbReference type="Proteomes" id="UP000013063">
    <property type="component" value="Unassembled WGS sequence"/>
</dbReference>
<comment type="caution">
    <text evidence="13">Was originally thought to be a dihydrodipicolinate reductase (DHDPR), catalyzing the conversion of dihydrodipicolinate to tetrahydrodipicolinate. However, it was shown in E.coli that the substrate of the enzymatic reaction is not dihydrodipicolinate (DHDP) but in fact (2S,4S)-4-hydroxy-2,3,4,5-tetrahydrodipicolinic acid (HTPA), the product released by the DapA-catalyzed reaction.</text>
</comment>
<keyword evidence="2 13" id="KW-0963">Cytoplasm</keyword>
<comment type="catalytic activity">
    <reaction evidence="12 13">
        <text>(S)-2,3,4,5-tetrahydrodipicolinate + NAD(+) + H2O = (2S,4S)-4-hydroxy-2,3,4,5-tetrahydrodipicolinate + NADH + H(+)</text>
        <dbReference type="Rhea" id="RHEA:35323"/>
        <dbReference type="ChEBI" id="CHEBI:15377"/>
        <dbReference type="ChEBI" id="CHEBI:15378"/>
        <dbReference type="ChEBI" id="CHEBI:16845"/>
        <dbReference type="ChEBI" id="CHEBI:57540"/>
        <dbReference type="ChEBI" id="CHEBI:57945"/>
        <dbReference type="ChEBI" id="CHEBI:67139"/>
        <dbReference type="EC" id="1.17.1.8"/>
    </reaction>
</comment>
<keyword evidence="7 13" id="KW-0520">NAD</keyword>
<dbReference type="Gene3D" id="3.30.360.10">
    <property type="entry name" value="Dihydrodipicolinate Reductase, domain 2"/>
    <property type="match status" value="1"/>
</dbReference>
<evidence type="ECO:0000256" key="10">
    <source>
        <dbReference type="ARBA" id="ARBA00038983"/>
    </source>
</evidence>
<comment type="subunit">
    <text evidence="13">Homotetramer.</text>
</comment>
<dbReference type="InterPro" id="IPR036291">
    <property type="entry name" value="NAD(P)-bd_dom_sf"/>
</dbReference>
<comment type="catalytic activity">
    <reaction evidence="11 13">
        <text>(S)-2,3,4,5-tetrahydrodipicolinate + NADP(+) + H2O = (2S,4S)-4-hydroxy-2,3,4,5-tetrahydrodipicolinate + NADPH + H(+)</text>
        <dbReference type="Rhea" id="RHEA:35331"/>
        <dbReference type="ChEBI" id="CHEBI:15377"/>
        <dbReference type="ChEBI" id="CHEBI:15378"/>
        <dbReference type="ChEBI" id="CHEBI:16845"/>
        <dbReference type="ChEBI" id="CHEBI:57783"/>
        <dbReference type="ChEBI" id="CHEBI:58349"/>
        <dbReference type="ChEBI" id="CHEBI:67139"/>
        <dbReference type="EC" id="1.17.1.8"/>
    </reaction>
</comment>
<dbReference type="STRING" id="1292034.OR37_01614"/>
<dbReference type="CDD" id="cd02274">
    <property type="entry name" value="DHDPR_N"/>
    <property type="match status" value="1"/>
</dbReference>
<evidence type="ECO:0000256" key="4">
    <source>
        <dbReference type="ARBA" id="ARBA00022857"/>
    </source>
</evidence>
<dbReference type="PROSITE" id="PS01298">
    <property type="entry name" value="DAPB"/>
    <property type="match status" value="1"/>
</dbReference>
<evidence type="ECO:0000313" key="16">
    <source>
        <dbReference type="EMBL" id="ENZ82347.1"/>
    </source>
</evidence>
<dbReference type="PIRSF" id="PIRSF000161">
    <property type="entry name" value="DHPR"/>
    <property type="match status" value="1"/>
</dbReference>
<dbReference type="InterPro" id="IPR022663">
    <property type="entry name" value="DapB_C"/>
</dbReference>
<dbReference type="GO" id="GO:0016726">
    <property type="term" value="F:oxidoreductase activity, acting on CH or CH2 groups, NAD or NADP as acceptor"/>
    <property type="evidence" value="ECO:0007669"/>
    <property type="project" value="UniProtKB-UniRule"/>
</dbReference>
<evidence type="ECO:0000256" key="6">
    <source>
        <dbReference type="ARBA" id="ARBA00023002"/>
    </source>
</evidence>
<evidence type="ECO:0000256" key="11">
    <source>
        <dbReference type="ARBA" id="ARBA00049080"/>
    </source>
</evidence>
<dbReference type="HAMAP" id="MF_00102">
    <property type="entry name" value="DapB"/>
    <property type="match status" value="1"/>
</dbReference>
<evidence type="ECO:0000256" key="3">
    <source>
        <dbReference type="ARBA" id="ARBA00022605"/>
    </source>
</evidence>
<dbReference type="Gene3D" id="3.40.50.720">
    <property type="entry name" value="NAD(P)-binding Rossmann-like Domain"/>
    <property type="match status" value="1"/>
</dbReference>
<evidence type="ECO:0000256" key="1">
    <source>
        <dbReference type="ARBA" id="ARBA00006642"/>
    </source>
</evidence>
<dbReference type="SUPFAM" id="SSF55347">
    <property type="entry name" value="Glyceraldehyde-3-phosphate dehydrogenase-like, C-terminal domain"/>
    <property type="match status" value="1"/>
</dbReference>
<dbReference type="GO" id="GO:0051287">
    <property type="term" value="F:NAD binding"/>
    <property type="evidence" value="ECO:0007669"/>
    <property type="project" value="UniProtKB-UniRule"/>
</dbReference>
<proteinExistence type="inferred from homology"/>
<feature type="binding site" evidence="13">
    <location>
        <begin position="86"/>
        <end position="88"/>
    </location>
    <ligand>
        <name>NAD(+)</name>
        <dbReference type="ChEBI" id="CHEBI:57540"/>
    </ligand>
</feature>
<dbReference type="UniPathway" id="UPA00034">
    <property type="reaction ID" value="UER00018"/>
</dbReference>
<dbReference type="SUPFAM" id="SSF51735">
    <property type="entry name" value="NAD(P)-binding Rossmann-fold domains"/>
    <property type="match status" value="1"/>
</dbReference>
<evidence type="ECO:0000256" key="7">
    <source>
        <dbReference type="ARBA" id="ARBA00023027"/>
    </source>
</evidence>
<feature type="binding site" evidence="13">
    <location>
        <position position="145"/>
    </location>
    <ligand>
        <name>(S)-2,3,4,5-tetrahydrodipicolinate</name>
        <dbReference type="ChEBI" id="CHEBI:16845"/>
    </ligand>
</feature>
<feature type="binding site" evidence="13">
    <location>
        <position position="38"/>
    </location>
    <ligand>
        <name>NADP(+)</name>
        <dbReference type="ChEBI" id="CHEBI:58349"/>
    </ligand>
</feature>
<feature type="binding site" evidence="13">
    <location>
        <begin position="154"/>
        <end position="155"/>
    </location>
    <ligand>
        <name>(S)-2,3,4,5-tetrahydrodipicolinate</name>
        <dbReference type="ChEBI" id="CHEBI:16845"/>
    </ligand>
</feature>
<dbReference type="InterPro" id="IPR022664">
    <property type="entry name" value="DapB_N_CS"/>
</dbReference>
<protein>
    <recommendedName>
        <fullName evidence="10 13">4-hydroxy-tetrahydrodipicolinate reductase</fullName>
        <shortName evidence="13">HTPA reductase</shortName>
        <ecNumber evidence="10 13">1.17.1.8</ecNumber>
    </recommendedName>
</protein>
<dbReference type="PANTHER" id="PTHR20836:SF0">
    <property type="entry name" value="4-HYDROXY-TETRAHYDRODIPICOLINATE REDUCTASE 1, CHLOROPLASTIC-RELATED"/>
    <property type="match status" value="1"/>
</dbReference>
<feature type="active site" description="Proton donor" evidence="13">
    <location>
        <position position="148"/>
    </location>
</feature>
<evidence type="ECO:0000256" key="13">
    <source>
        <dbReference type="HAMAP-Rule" id="MF_00102"/>
    </source>
</evidence>
<comment type="function">
    <text evidence="13">Catalyzes the conversion of 4-hydroxy-tetrahydrodipicolinate (HTPA) to tetrahydrodipicolinate.</text>
</comment>
<dbReference type="GO" id="GO:0019877">
    <property type="term" value="P:diaminopimelate biosynthetic process"/>
    <property type="evidence" value="ECO:0007669"/>
    <property type="project" value="UniProtKB-UniRule"/>
</dbReference>
<feature type="domain" description="Dihydrodipicolinate reductase C-terminal" evidence="15">
    <location>
        <begin position="116"/>
        <end position="253"/>
    </location>
</feature>
<evidence type="ECO:0000256" key="8">
    <source>
        <dbReference type="ARBA" id="ARBA00023154"/>
    </source>
</evidence>
<feature type="domain" description="Dihydrodipicolinate reductase N-terminal" evidence="14">
    <location>
        <begin position="5"/>
        <end position="113"/>
    </location>
</feature>
<keyword evidence="6 13" id="KW-0560">Oxidoreductase</keyword>
<dbReference type="EC" id="1.17.1.8" evidence="10 13"/>
<evidence type="ECO:0000259" key="15">
    <source>
        <dbReference type="Pfam" id="PF05173"/>
    </source>
</evidence>
<keyword evidence="8 13" id="KW-0457">Lysine biosynthesis</keyword>
<keyword evidence="4 13" id="KW-0521">NADP</keyword>
<feature type="binding site" evidence="13">
    <location>
        <begin position="11"/>
        <end position="16"/>
    </location>
    <ligand>
        <name>NAD(+)</name>
        <dbReference type="ChEBI" id="CHEBI:57540"/>
    </ligand>
</feature>
<dbReference type="PANTHER" id="PTHR20836">
    <property type="entry name" value="DIHYDRODIPICOLINATE REDUCTASE"/>
    <property type="match status" value="1"/>
</dbReference>
<dbReference type="FunFam" id="3.30.360.10:FF:000009">
    <property type="entry name" value="4-hydroxy-tetrahydrodipicolinate reductase"/>
    <property type="match status" value="1"/>
</dbReference>
<evidence type="ECO:0000256" key="5">
    <source>
        <dbReference type="ARBA" id="ARBA00022915"/>
    </source>
</evidence>
<dbReference type="GO" id="GO:0008839">
    <property type="term" value="F:4-hydroxy-tetrahydrodipicolinate reductase"/>
    <property type="evidence" value="ECO:0007669"/>
    <property type="project" value="UniProtKB-UniRule"/>
</dbReference>
<dbReference type="PATRIC" id="fig|1292034.3.peg.1599"/>
<comment type="pathway">
    <text evidence="9 13">Amino-acid biosynthesis; L-lysine biosynthesis via DAP pathway; (S)-tetrahydrodipicolinate from L-aspartate: step 4/4.</text>
</comment>
<keyword evidence="5 13" id="KW-0220">Diaminopimelate biosynthesis</keyword>
<feature type="active site" description="Proton donor/acceptor" evidence="13">
    <location>
        <position position="144"/>
    </location>
</feature>
<dbReference type="GO" id="GO:0050661">
    <property type="term" value="F:NADP binding"/>
    <property type="evidence" value="ECO:0007669"/>
    <property type="project" value="UniProtKB-UniRule"/>
</dbReference>
<evidence type="ECO:0000313" key="17">
    <source>
        <dbReference type="Proteomes" id="UP000013063"/>
    </source>
</evidence>
<dbReference type="GO" id="GO:0005829">
    <property type="term" value="C:cytosol"/>
    <property type="evidence" value="ECO:0007669"/>
    <property type="project" value="TreeGrafter"/>
</dbReference>
<name>R0EMP0_CAUVI</name>